<keyword evidence="4" id="KW-1185">Reference proteome</keyword>
<keyword evidence="2" id="KW-0732">Signal</keyword>
<reference evidence="3 4" key="1">
    <citation type="submission" date="2020-09" db="EMBL/GenBank/DDBJ databases">
        <title>Sphingomonas sp., a new species isolated from pork steak.</title>
        <authorList>
            <person name="Heidler von Heilborn D."/>
        </authorList>
    </citation>
    <scope>NUCLEOTIDE SEQUENCE [LARGE SCALE GENOMIC DNA]</scope>
    <source>
        <strain evidence="4">S8-3T</strain>
    </source>
</reference>
<feature type="repeat" description="TPR" evidence="1">
    <location>
        <begin position="34"/>
        <end position="67"/>
    </location>
</feature>
<name>A0A7H0LNJ4_9SPHN</name>
<evidence type="ECO:0000313" key="4">
    <source>
        <dbReference type="Proteomes" id="UP000516148"/>
    </source>
</evidence>
<dbReference type="KEGG" id="spap:H3Z74_08900"/>
<evidence type="ECO:0000313" key="3">
    <source>
        <dbReference type="EMBL" id="QNQ11247.1"/>
    </source>
</evidence>
<accession>A0A7H0LNJ4</accession>
<organism evidence="3 4">
    <name type="scientific">Sphingomonas alpina</name>
    <dbReference type="NCBI Taxonomy" id="653931"/>
    <lineage>
        <taxon>Bacteria</taxon>
        <taxon>Pseudomonadati</taxon>
        <taxon>Pseudomonadota</taxon>
        <taxon>Alphaproteobacteria</taxon>
        <taxon>Sphingomonadales</taxon>
        <taxon>Sphingomonadaceae</taxon>
        <taxon>Sphingomonas</taxon>
    </lineage>
</organism>
<dbReference type="PROSITE" id="PS50005">
    <property type="entry name" value="TPR"/>
    <property type="match status" value="2"/>
</dbReference>
<dbReference type="AlphaFoldDB" id="A0A7H0LNJ4"/>
<protein>
    <submittedName>
        <fullName evidence="3">Uncharacterized protein</fullName>
    </submittedName>
</protein>
<dbReference type="Proteomes" id="UP000516148">
    <property type="component" value="Chromosome"/>
</dbReference>
<sequence>MRYSSVAAAAALTLLTVSTALHGQRPDDQIDPRSMALLAQGKAAQAAGNLDGATDALETALVVDPRNRAAFIVLGDVAQARGLPGKAIRLYREALLLEPNDRVALQGQGEALVAKGAVIQAKANLGKIKTLCGKAACPEAVTLAAVIAKGPPIVTAAAQTKVPEKPATAKE</sequence>
<evidence type="ECO:0000256" key="2">
    <source>
        <dbReference type="SAM" id="SignalP"/>
    </source>
</evidence>
<dbReference type="SUPFAM" id="SSF48452">
    <property type="entry name" value="TPR-like"/>
    <property type="match status" value="1"/>
</dbReference>
<dbReference type="InterPro" id="IPR019734">
    <property type="entry name" value="TPR_rpt"/>
</dbReference>
<keyword evidence="1" id="KW-0802">TPR repeat</keyword>
<proteinExistence type="predicted"/>
<dbReference type="InterPro" id="IPR011990">
    <property type="entry name" value="TPR-like_helical_dom_sf"/>
</dbReference>
<evidence type="ECO:0000256" key="1">
    <source>
        <dbReference type="PROSITE-ProRule" id="PRU00339"/>
    </source>
</evidence>
<gene>
    <name evidence="3" type="ORF">H3Z74_08900</name>
</gene>
<dbReference type="RefSeq" id="WP_187763530.1">
    <property type="nucleotide sequence ID" value="NZ_CP061038.1"/>
</dbReference>
<dbReference type="SMART" id="SM00028">
    <property type="entry name" value="TPR"/>
    <property type="match status" value="2"/>
</dbReference>
<dbReference type="Gene3D" id="1.25.40.10">
    <property type="entry name" value="Tetratricopeptide repeat domain"/>
    <property type="match status" value="1"/>
</dbReference>
<feature type="signal peptide" evidence="2">
    <location>
        <begin position="1"/>
        <end position="23"/>
    </location>
</feature>
<feature type="chain" id="PRO_5028959116" evidence="2">
    <location>
        <begin position="24"/>
        <end position="171"/>
    </location>
</feature>
<dbReference type="EMBL" id="CP061038">
    <property type="protein sequence ID" value="QNQ11247.1"/>
    <property type="molecule type" value="Genomic_DNA"/>
</dbReference>
<feature type="repeat" description="TPR" evidence="1">
    <location>
        <begin position="68"/>
        <end position="101"/>
    </location>
</feature>